<gene>
    <name evidence="1" type="ORF">IPOD504_LOCUS8640</name>
</gene>
<evidence type="ECO:0000313" key="1">
    <source>
        <dbReference type="EMBL" id="CAH2054477.1"/>
    </source>
</evidence>
<accession>A0ABN8IFC7</accession>
<dbReference type="Proteomes" id="UP000837857">
    <property type="component" value="Chromosome 21"/>
</dbReference>
<organism evidence="1 2">
    <name type="scientific">Iphiclides podalirius</name>
    <name type="common">scarce swallowtail</name>
    <dbReference type="NCBI Taxonomy" id="110791"/>
    <lineage>
        <taxon>Eukaryota</taxon>
        <taxon>Metazoa</taxon>
        <taxon>Ecdysozoa</taxon>
        <taxon>Arthropoda</taxon>
        <taxon>Hexapoda</taxon>
        <taxon>Insecta</taxon>
        <taxon>Pterygota</taxon>
        <taxon>Neoptera</taxon>
        <taxon>Endopterygota</taxon>
        <taxon>Lepidoptera</taxon>
        <taxon>Glossata</taxon>
        <taxon>Ditrysia</taxon>
        <taxon>Papilionoidea</taxon>
        <taxon>Papilionidae</taxon>
        <taxon>Papilioninae</taxon>
        <taxon>Iphiclides</taxon>
    </lineage>
</organism>
<protein>
    <submittedName>
        <fullName evidence="1">Uncharacterized protein</fullName>
    </submittedName>
</protein>
<evidence type="ECO:0000313" key="2">
    <source>
        <dbReference type="Proteomes" id="UP000837857"/>
    </source>
</evidence>
<feature type="non-terminal residue" evidence="1">
    <location>
        <position position="84"/>
    </location>
</feature>
<dbReference type="EMBL" id="OW152833">
    <property type="protein sequence ID" value="CAH2054477.1"/>
    <property type="molecule type" value="Genomic_DNA"/>
</dbReference>
<sequence length="84" mass="9244">MAPRCEPAVRDTARIERTLFPETAQHCWSEGYWRDGEALAAGSRRYSARSVCQVGGASASAPSTVNAHSPRRCPLNAIKRLLHH</sequence>
<reference evidence="1" key="1">
    <citation type="submission" date="2022-03" db="EMBL/GenBank/DDBJ databases">
        <authorList>
            <person name="Martin H S."/>
        </authorList>
    </citation>
    <scope>NUCLEOTIDE SEQUENCE</scope>
</reference>
<name>A0ABN8IFC7_9NEOP</name>
<keyword evidence="2" id="KW-1185">Reference proteome</keyword>
<proteinExistence type="predicted"/>